<name>A0A975G8N5_9BACT</name>
<dbReference type="AlphaFoldDB" id="A0A975G8N5"/>
<keyword evidence="2" id="KW-0732">Signal</keyword>
<organism evidence="3 4">
    <name type="scientific">Luteolibacter ambystomatis</name>
    <dbReference type="NCBI Taxonomy" id="2824561"/>
    <lineage>
        <taxon>Bacteria</taxon>
        <taxon>Pseudomonadati</taxon>
        <taxon>Verrucomicrobiota</taxon>
        <taxon>Verrucomicrobiia</taxon>
        <taxon>Verrucomicrobiales</taxon>
        <taxon>Verrucomicrobiaceae</taxon>
        <taxon>Luteolibacter</taxon>
    </lineage>
</organism>
<evidence type="ECO:0000256" key="2">
    <source>
        <dbReference type="SAM" id="SignalP"/>
    </source>
</evidence>
<sequence length="306" mass="33099">MKALLSALAAVWLVIPALAADEPKATDFIRVDEDAQAARLQTAVTRYKKGGVTVDLIGAVHIADAAYYKALGGKFDNYEAVLFEMVGDDKALAKANLEKVKANAAGAGAAKDKKDLSGLHQIYNMAAKFLGLTGQMESIDYTRKNFVHADITLEEFQKLQNEKGESMMSLLSKAEESGVKEPDSAKLVQAMLSGNSNRMKLEIVHTLGSGDDQIATFAGSNSVIIGDRNAKCIKVLDAQVEKGRKRLAIFYGAAHFPDMEKRLLEEGYKKVSHEWLTAWDIPKPQPKAAPAPAEPTPAAEPKKKAA</sequence>
<dbReference type="KEGG" id="lamb:KBB96_15865"/>
<reference evidence="3" key="1">
    <citation type="submission" date="2021-04" db="EMBL/GenBank/DDBJ databases">
        <title>Luteolibacter sp. 32A isolated from the skin of an Anderson's salamander (Ambystoma andersonii).</title>
        <authorList>
            <person name="Spergser J."/>
            <person name="Busse H.-J."/>
        </authorList>
    </citation>
    <scope>NUCLEOTIDE SEQUENCE</scope>
    <source>
        <strain evidence="3">32A</strain>
    </source>
</reference>
<dbReference type="PANTHER" id="PTHR35757">
    <property type="entry name" value="THERMOSOME SUBUNIT GAMMA"/>
    <property type="match status" value="1"/>
</dbReference>
<dbReference type="Proteomes" id="UP000676169">
    <property type="component" value="Chromosome"/>
</dbReference>
<dbReference type="RefSeq" id="WP_211630475.1">
    <property type="nucleotide sequence ID" value="NZ_CP073100.1"/>
</dbReference>
<dbReference type="PANTHER" id="PTHR35757:SF1">
    <property type="entry name" value="THERMOSOME SUBUNIT GAMMA"/>
    <property type="match status" value="1"/>
</dbReference>
<evidence type="ECO:0000256" key="1">
    <source>
        <dbReference type="SAM" id="MobiDB-lite"/>
    </source>
</evidence>
<feature type="chain" id="PRO_5037377102" evidence="2">
    <location>
        <begin position="20"/>
        <end position="306"/>
    </location>
</feature>
<protein>
    <submittedName>
        <fullName evidence="3">TraB/GumN family protein</fullName>
    </submittedName>
</protein>
<evidence type="ECO:0000313" key="3">
    <source>
        <dbReference type="EMBL" id="QUE50335.1"/>
    </source>
</evidence>
<dbReference type="EMBL" id="CP073100">
    <property type="protein sequence ID" value="QUE50335.1"/>
    <property type="molecule type" value="Genomic_DNA"/>
</dbReference>
<accession>A0A975G8N5</accession>
<feature type="region of interest" description="Disordered" evidence="1">
    <location>
        <begin position="282"/>
        <end position="306"/>
    </location>
</feature>
<feature type="signal peptide" evidence="2">
    <location>
        <begin position="1"/>
        <end position="19"/>
    </location>
</feature>
<proteinExistence type="predicted"/>
<feature type="compositionally biased region" description="Pro residues" evidence="1">
    <location>
        <begin position="283"/>
        <end position="295"/>
    </location>
</feature>
<gene>
    <name evidence="3" type="ORF">KBB96_15865</name>
</gene>
<evidence type="ECO:0000313" key="4">
    <source>
        <dbReference type="Proteomes" id="UP000676169"/>
    </source>
</evidence>
<keyword evidence="4" id="KW-1185">Reference proteome</keyword>